<reference evidence="2 3" key="1">
    <citation type="journal article" date="1992" name="Int. J. Syst. Bacteriol.">
        <title>Sphingobacterium antarcticus sp. nov. a Psychrotrophic Bacterium from the Soils of Schirmacher Oasis, Antarctica.</title>
        <authorList>
            <person name="Shivaji S."/>
            <person name="Ray M.K."/>
            <person name="Rao N.S."/>
            <person name="Saiserr L."/>
            <person name="Jagannadham M.V."/>
            <person name="Kumar G.S."/>
            <person name="Reddy G."/>
            <person name="Bhargava P.M."/>
        </authorList>
    </citation>
    <scope>NUCLEOTIDE SEQUENCE [LARGE SCALE GENOMIC DNA]</scope>
    <source>
        <strain evidence="2 3">4BY</strain>
    </source>
</reference>
<evidence type="ECO:0000256" key="1">
    <source>
        <dbReference type="SAM" id="Phobius"/>
    </source>
</evidence>
<keyword evidence="1" id="KW-1133">Transmembrane helix</keyword>
<protein>
    <submittedName>
        <fullName evidence="2">Uncharacterized protein</fullName>
    </submittedName>
</protein>
<dbReference type="EMBL" id="JNFF01000087">
    <property type="protein sequence ID" value="KEQ29055.1"/>
    <property type="molecule type" value="Genomic_DNA"/>
</dbReference>
<gene>
    <name evidence="2" type="ORF">N180_19160</name>
</gene>
<feature type="non-terminal residue" evidence="2">
    <location>
        <position position="1"/>
    </location>
</feature>
<evidence type="ECO:0000313" key="3">
    <source>
        <dbReference type="Proteomes" id="UP000028007"/>
    </source>
</evidence>
<feature type="transmembrane region" description="Helical" evidence="1">
    <location>
        <begin position="86"/>
        <end position="106"/>
    </location>
</feature>
<dbReference type="eggNOG" id="COG1277">
    <property type="taxonomic scope" value="Bacteria"/>
</dbReference>
<dbReference type="Pfam" id="PF12040">
    <property type="entry name" value="DUF3526"/>
    <property type="match status" value="1"/>
</dbReference>
<keyword evidence="1" id="KW-0472">Membrane</keyword>
<dbReference type="RefSeq" id="WP_157282904.1">
    <property type="nucleotide sequence ID" value="NZ_JNFF01000087.1"/>
</dbReference>
<name>A0A081PED2_9SPHI</name>
<proteinExistence type="predicted"/>
<accession>A0A081PED2</accession>
<comment type="caution">
    <text evidence="2">The sequence shown here is derived from an EMBL/GenBank/DDBJ whole genome shotgun (WGS) entry which is preliminary data.</text>
</comment>
<evidence type="ECO:0000313" key="2">
    <source>
        <dbReference type="EMBL" id="KEQ29055.1"/>
    </source>
</evidence>
<sequence length="113" mass="13021">PYLSLKQLSMALTASDFNTFIDFQNQAEAYRYQLAQKMNKLQIDKISNISPGENGKPLSISRSNWAEQPDFNYHFHTVGNMTTEQFFPLASLSLWLLITVGLLQYISKWIKTI</sequence>
<dbReference type="AlphaFoldDB" id="A0A081PED2"/>
<dbReference type="Proteomes" id="UP000028007">
    <property type="component" value="Unassembled WGS sequence"/>
</dbReference>
<keyword evidence="1" id="KW-0812">Transmembrane</keyword>
<keyword evidence="3" id="KW-1185">Reference proteome</keyword>
<dbReference type="InterPro" id="IPR021913">
    <property type="entry name" value="DUF3526"/>
</dbReference>
<organism evidence="2 3">
    <name type="scientific">Pedobacter antarcticus 4BY</name>
    <dbReference type="NCBI Taxonomy" id="1358423"/>
    <lineage>
        <taxon>Bacteria</taxon>
        <taxon>Pseudomonadati</taxon>
        <taxon>Bacteroidota</taxon>
        <taxon>Sphingobacteriia</taxon>
        <taxon>Sphingobacteriales</taxon>
        <taxon>Sphingobacteriaceae</taxon>
        <taxon>Pedobacter</taxon>
    </lineage>
</organism>